<dbReference type="EMBL" id="JACLQD010000001">
    <property type="protein sequence ID" value="MBC2834435.1"/>
    <property type="molecule type" value="Genomic_DNA"/>
</dbReference>
<feature type="domain" description="Xylose isomerase-like TIM barrel" evidence="1">
    <location>
        <begin position="24"/>
        <end position="255"/>
    </location>
</feature>
<comment type="caution">
    <text evidence="2">The sequence shown here is derived from an EMBL/GenBank/DDBJ whole genome shotgun (WGS) entry which is preliminary data.</text>
</comment>
<dbReference type="InterPro" id="IPR036237">
    <property type="entry name" value="Xyl_isomerase-like_sf"/>
</dbReference>
<reference evidence="2 3" key="1">
    <citation type="journal article" date="2017" name="Int. J. Syst. Evol. Microbiol.">
        <title>Gemmobacter straminiformis sp. nov., isolated from an artificial fountain.</title>
        <authorList>
            <person name="Kang J.Y."/>
            <person name="Kim M.J."/>
            <person name="Chun J."/>
            <person name="Son K.P."/>
            <person name="Jahng K.Y."/>
        </authorList>
    </citation>
    <scope>NUCLEOTIDE SEQUENCE [LARGE SCALE GENOMIC DNA]</scope>
    <source>
        <strain evidence="2 3">CAM-8</strain>
    </source>
</reference>
<proteinExistence type="predicted"/>
<organism evidence="2 3">
    <name type="scientific">Paragemmobacter straminiformis</name>
    <dbReference type="NCBI Taxonomy" id="2045119"/>
    <lineage>
        <taxon>Bacteria</taxon>
        <taxon>Pseudomonadati</taxon>
        <taxon>Pseudomonadota</taxon>
        <taxon>Alphaproteobacteria</taxon>
        <taxon>Rhodobacterales</taxon>
        <taxon>Paracoccaceae</taxon>
        <taxon>Paragemmobacter</taxon>
    </lineage>
</organism>
<keyword evidence="2" id="KW-0413">Isomerase</keyword>
<dbReference type="Gene3D" id="3.20.20.150">
    <property type="entry name" value="Divalent-metal-dependent TIM barrel enzymes"/>
    <property type="match status" value="1"/>
</dbReference>
<dbReference type="PANTHER" id="PTHR12110:SF21">
    <property type="entry name" value="XYLOSE ISOMERASE-LIKE TIM BARREL DOMAIN-CONTAINING PROTEIN"/>
    <property type="match status" value="1"/>
</dbReference>
<evidence type="ECO:0000259" key="1">
    <source>
        <dbReference type="Pfam" id="PF01261"/>
    </source>
</evidence>
<protein>
    <submittedName>
        <fullName evidence="2">Sugar phosphate isomerase/epimerase</fullName>
    </submittedName>
</protein>
<dbReference type="InterPro" id="IPR013022">
    <property type="entry name" value="Xyl_isomerase-like_TIM-brl"/>
</dbReference>
<dbReference type="Proteomes" id="UP000555411">
    <property type="component" value="Unassembled WGS sequence"/>
</dbReference>
<dbReference type="SUPFAM" id="SSF51658">
    <property type="entry name" value="Xylose isomerase-like"/>
    <property type="match status" value="1"/>
</dbReference>
<dbReference type="InterPro" id="IPR050312">
    <property type="entry name" value="IolE/XylAMocC-like"/>
</dbReference>
<evidence type="ECO:0000313" key="2">
    <source>
        <dbReference type="EMBL" id="MBC2834435.1"/>
    </source>
</evidence>
<dbReference type="PANTHER" id="PTHR12110">
    <property type="entry name" value="HYDROXYPYRUVATE ISOMERASE"/>
    <property type="match status" value="1"/>
</dbReference>
<name>A0A842I4J6_9RHOB</name>
<dbReference type="AlphaFoldDB" id="A0A842I4J6"/>
<gene>
    <name evidence="2" type="ORF">H7F16_02890</name>
</gene>
<evidence type="ECO:0000313" key="3">
    <source>
        <dbReference type="Proteomes" id="UP000555411"/>
    </source>
</evidence>
<dbReference type="Pfam" id="PF01261">
    <property type="entry name" value="AP_endonuc_2"/>
    <property type="match status" value="1"/>
</dbReference>
<dbReference type="GO" id="GO:0016853">
    <property type="term" value="F:isomerase activity"/>
    <property type="evidence" value="ECO:0007669"/>
    <property type="project" value="UniProtKB-KW"/>
</dbReference>
<keyword evidence="3" id="KW-1185">Reference proteome</keyword>
<dbReference type="RefSeq" id="WP_185796037.1">
    <property type="nucleotide sequence ID" value="NZ_JACLQD010000001.1"/>
</dbReference>
<sequence length="277" mass="28810">MQPAPLRLGIFAKTFAGSDPATVLAAARDAGYAAVQYNMACSGMPAMPDALAQADIAAIRRASEATGVAIAAVSGTYNMIHPDPAQRAAGLRRLSLLIAHARAMGTGMVTLCTGTRHATDQWAHHPDNATPEAWRDLLAEMAKACEQAESAGIRLGIEPELANVVDSAAAARRLIDSLQSPALAIVLDPANLFETASDADRRAIIADAVDRLADRIVMAHAKDRHPDGSFATAGQGVVDFPHFIACLKAAGFHGDLVTHGLTAPEAPAVAAFLRGLA</sequence>
<accession>A0A842I4J6</accession>